<feature type="coiled-coil region" evidence="2">
    <location>
        <begin position="766"/>
        <end position="796"/>
    </location>
</feature>
<dbReference type="EMBL" id="MBFU01000001">
    <property type="protein sequence ID" value="PWA03813.1"/>
    <property type="molecule type" value="Genomic_DNA"/>
</dbReference>
<evidence type="ECO:0000256" key="3">
    <source>
        <dbReference type="SAM" id="MobiDB-lite"/>
    </source>
</evidence>
<feature type="region of interest" description="Disordered" evidence="3">
    <location>
        <begin position="570"/>
        <end position="597"/>
    </location>
</feature>
<name>A0A2U1JFZ6_SMIAN</name>
<keyword evidence="1" id="KW-0853">WD repeat</keyword>
<feature type="region of interest" description="Disordered" evidence="3">
    <location>
        <begin position="1060"/>
        <end position="1134"/>
    </location>
</feature>
<feature type="compositionally biased region" description="Polar residues" evidence="3">
    <location>
        <begin position="1076"/>
        <end position="1086"/>
    </location>
</feature>
<protein>
    <submittedName>
        <fullName evidence="4">Uncharacterized protein</fullName>
    </submittedName>
</protein>
<dbReference type="AlphaFoldDB" id="A0A2U1JFZ6"/>
<feature type="compositionally biased region" description="Polar residues" evidence="3">
    <location>
        <begin position="360"/>
        <end position="377"/>
    </location>
</feature>
<feature type="compositionally biased region" description="Low complexity" evidence="3">
    <location>
        <begin position="505"/>
        <end position="521"/>
    </location>
</feature>
<dbReference type="InterPro" id="IPR001680">
    <property type="entry name" value="WD40_rpt"/>
</dbReference>
<feature type="compositionally biased region" description="Polar residues" evidence="3">
    <location>
        <begin position="486"/>
        <end position="498"/>
    </location>
</feature>
<reference evidence="4 5" key="1">
    <citation type="journal article" date="2018" name="MBio">
        <title>Comparative Genomics Reveals the Core Gene Toolbox for the Fungus-Insect Symbiosis.</title>
        <authorList>
            <person name="Wang Y."/>
            <person name="Stata M."/>
            <person name="Wang W."/>
            <person name="Stajich J.E."/>
            <person name="White M.M."/>
            <person name="Moncalvo J.M."/>
        </authorList>
    </citation>
    <scope>NUCLEOTIDE SEQUENCE [LARGE SCALE GENOMIC DNA]</scope>
    <source>
        <strain evidence="4 5">AUS-126-30</strain>
    </source>
</reference>
<proteinExistence type="predicted"/>
<dbReference type="SUPFAM" id="SSF50978">
    <property type="entry name" value="WD40 repeat-like"/>
    <property type="match status" value="1"/>
</dbReference>
<evidence type="ECO:0000313" key="4">
    <source>
        <dbReference type="EMBL" id="PWA03813.1"/>
    </source>
</evidence>
<accession>A0A2U1JFZ6</accession>
<feature type="region of interest" description="Disordered" evidence="3">
    <location>
        <begin position="331"/>
        <end position="377"/>
    </location>
</feature>
<gene>
    <name evidence="4" type="ORF">BB558_000020</name>
</gene>
<dbReference type="PROSITE" id="PS50082">
    <property type="entry name" value="WD_REPEATS_2"/>
    <property type="match status" value="1"/>
</dbReference>
<comment type="caution">
    <text evidence="4">The sequence shown here is derived from an EMBL/GenBank/DDBJ whole genome shotgun (WGS) entry which is preliminary data.</text>
</comment>
<keyword evidence="5" id="KW-1185">Reference proteome</keyword>
<evidence type="ECO:0000256" key="2">
    <source>
        <dbReference type="SAM" id="Coils"/>
    </source>
</evidence>
<dbReference type="InterPro" id="IPR036322">
    <property type="entry name" value="WD40_repeat_dom_sf"/>
</dbReference>
<feature type="region of interest" description="Disordered" evidence="3">
    <location>
        <begin position="486"/>
        <end position="526"/>
    </location>
</feature>
<evidence type="ECO:0000256" key="1">
    <source>
        <dbReference type="PROSITE-ProRule" id="PRU00221"/>
    </source>
</evidence>
<feature type="repeat" description="WD" evidence="1">
    <location>
        <begin position="173"/>
        <end position="214"/>
    </location>
</feature>
<dbReference type="Gene3D" id="2.130.10.10">
    <property type="entry name" value="YVTN repeat-like/Quinoprotein amine dehydrogenase"/>
    <property type="match status" value="1"/>
</dbReference>
<organism evidence="4 5">
    <name type="scientific">Smittium angustum</name>
    <dbReference type="NCBI Taxonomy" id="133377"/>
    <lineage>
        <taxon>Eukaryota</taxon>
        <taxon>Fungi</taxon>
        <taxon>Fungi incertae sedis</taxon>
        <taxon>Zoopagomycota</taxon>
        <taxon>Kickxellomycotina</taxon>
        <taxon>Harpellomycetes</taxon>
        <taxon>Harpellales</taxon>
        <taxon>Legeriomycetaceae</taxon>
        <taxon>Smittium</taxon>
    </lineage>
</organism>
<feature type="compositionally biased region" description="Pro residues" evidence="3">
    <location>
        <begin position="1111"/>
        <end position="1134"/>
    </location>
</feature>
<dbReference type="InterPro" id="IPR015943">
    <property type="entry name" value="WD40/YVTN_repeat-like_dom_sf"/>
</dbReference>
<dbReference type="Proteomes" id="UP000245591">
    <property type="component" value="Unassembled WGS sequence"/>
</dbReference>
<sequence>MNLMAICKINHTNLMFLASGFDIYIFNLDDPFKIPKEPILKLSVPTKLLAQETGIEKSTSDDIKDEFTINQLVLKQVQENTQLLIAVNNNGYVFIWDIDYLTMPPLVFKNNESTWGCDVEPKRGLIALTSNDFTTTILEIYPKMIILKARIYVDTDLETQLEVAFVKITPKKCTGHHHNIPAVGFSPDGKYFGTSSIDGTCRITESSTGECVFSFKVGRQWGWGIKFVNPDDFDVDYSNEQKPQESTGRSGFFFDYILRRLANRSSLDGTEFENIRNFRIYTPASRGNFDILNQTIVPGTGTYNMIEVNLGSENNPNASIGYNFSYQSDEIDESQNEDQMTNTSYHTDEQEDAESHNNDSQENGNSSSHPTIENTNNELGNYLGQIYTEQINANREESGVIFRPEAGDIHDSASDISSNLVSGHELGTNTVLGSDMDYISDSNRVNVETINSSNSFLGSNAQEAVNVEEIPLLARRYYPNQANIRSLGSNNPCDNTLHQTDDSRNSLYSDNSNVSVSNGNNEEYLESESYIQVDTEVESNENRRQFNSEDYNVTPSFSGNVENLVDSTMLSSSTNRGDLNLPEGLYNSLGEHQNGSETNIEARDISEFQNTDNSPSNYDQESEFDVNFDLYMDTDADSRVDFVRNQQGATNDSEGYNTPDLNSVSYVNVHSLDTDSIRGDQSNISDILHGDVEWQDERLTSSDHNRNWSHSRNNRFYGNFGEVDQTSDDFGFEVDHDNMDIDDTHEHDFISDVPWRGFSTDSEAQRAIDENELDTVDEEEDELEDELEEVDEVDDFFDVDDDENPDFVDSLVLDEAGDRGFINPNRELGISPQNFVKDIDPLVAVYASQNHLYLINTEKKNSPVVGCLERLVSRVDNQMGFSMAGYDRLCFIEKIPGAGVVLVGSQVGVIAVVCLQKTHYLNGESAYSMRLNSHFPLPEPIPSGENYPGQSQVPGNGFSLPNSHLVGMELSHDKTQDIIDQLTAAYETFGPSVDMTTGAHLNAYPGVVQYPSFLPQHMRPFVPPPIHPMYGGIPPHMIQNAPFPGHGPPPIPGSIQNPPDINGQPPIFPYGAPMLQGQQPPYSSMHMQPPSIPSSLNPPNLPHPENYHMSFPPPTGQFPPPQQNMQNPPLPPQN</sequence>
<keyword evidence="2" id="KW-0175">Coiled coil</keyword>
<evidence type="ECO:0000313" key="5">
    <source>
        <dbReference type="Proteomes" id="UP000245591"/>
    </source>
</evidence>